<evidence type="ECO:0000313" key="7">
    <source>
        <dbReference type="EMBL" id="UJO13666.1"/>
    </source>
</evidence>
<dbReference type="OMA" id="FFITTSM"/>
<feature type="transmembrane region" description="Helical" evidence="6">
    <location>
        <begin position="176"/>
        <end position="200"/>
    </location>
</feature>
<dbReference type="AlphaFoldDB" id="A0A9Q8P5A1"/>
<organism evidence="7 8">
    <name type="scientific">Passalora fulva</name>
    <name type="common">Tomato leaf mold</name>
    <name type="synonym">Cladosporium fulvum</name>
    <dbReference type="NCBI Taxonomy" id="5499"/>
    <lineage>
        <taxon>Eukaryota</taxon>
        <taxon>Fungi</taxon>
        <taxon>Dikarya</taxon>
        <taxon>Ascomycota</taxon>
        <taxon>Pezizomycotina</taxon>
        <taxon>Dothideomycetes</taxon>
        <taxon>Dothideomycetidae</taxon>
        <taxon>Mycosphaerellales</taxon>
        <taxon>Mycosphaerellaceae</taxon>
        <taxon>Fulvia</taxon>
    </lineage>
</organism>
<dbReference type="RefSeq" id="XP_047758032.1">
    <property type="nucleotide sequence ID" value="XM_047902499.1"/>
</dbReference>
<dbReference type="OrthoDB" id="194139at2759"/>
<evidence type="ECO:0000256" key="1">
    <source>
        <dbReference type="ARBA" id="ARBA00004141"/>
    </source>
</evidence>
<dbReference type="PANTHER" id="PTHR23507:SF1">
    <property type="entry name" value="FI18259P1-RELATED"/>
    <property type="match status" value="1"/>
</dbReference>
<dbReference type="GO" id="GO:0016020">
    <property type="term" value="C:membrane"/>
    <property type="evidence" value="ECO:0007669"/>
    <property type="project" value="UniProtKB-SubCell"/>
</dbReference>
<feature type="transmembrane region" description="Helical" evidence="6">
    <location>
        <begin position="323"/>
        <end position="340"/>
    </location>
</feature>
<feature type="transmembrane region" description="Helical" evidence="6">
    <location>
        <begin position="360"/>
        <end position="378"/>
    </location>
</feature>
<dbReference type="CDD" id="cd06174">
    <property type="entry name" value="MFS"/>
    <property type="match status" value="1"/>
</dbReference>
<name>A0A9Q8P5A1_PASFU</name>
<feature type="transmembrane region" description="Helical" evidence="6">
    <location>
        <begin position="119"/>
        <end position="140"/>
    </location>
</feature>
<dbReference type="SUPFAM" id="SSF103473">
    <property type="entry name" value="MFS general substrate transporter"/>
    <property type="match status" value="1"/>
</dbReference>
<evidence type="ECO:0000256" key="6">
    <source>
        <dbReference type="SAM" id="Phobius"/>
    </source>
</evidence>
<evidence type="ECO:0000256" key="4">
    <source>
        <dbReference type="ARBA" id="ARBA00023136"/>
    </source>
</evidence>
<dbReference type="KEGG" id="ffu:CLAFUR5_03351"/>
<dbReference type="GeneID" id="71983229"/>
<feature type="transmembrane region" description="Helical" evidence="6">
    <location>
        <begin position="398"/>
        <end position="418"/>
    </location>
</feature>
<gene>
    <name evidence="7" type="ORF">CLAFUR5_03351</name>
</gene>
<feature type="transmembrane region" description="Helical" evidence="6">
    <location>
        <begin position="457"/>
        <end position="482"/>
    </location>
</feature>
<comment type="subcellular location">
    <subcellularLocation>
        <location evidence="1">Membrane</location>
        <topology evidence="1">Multi-pass membrane protein</topology>
    </subcellularLocation>
</comment>
<reference evidence="7" key="2">
    <citation type="journal article" date="2022" name="Microb. Genom.">
        <title>A chromosome-scale genome assembly of the tomato pathogen Cladosporium fulvum reveals a compartmentalized genome architecture and the presence of a dispensable chromosome.</title>
        <authorList>
            <person name="Zaccaron A.Z."/>
            <person name="Chen L.H."/>
            <person name="Samaras A."/>
            <person name="Stergiopoulos I."/>
        </authorList>
    </citation>
    <scope>NUCLEOTIDE SEQUENCE</scope>
    <source>
        <strain evidence="7">Race5_Kim</strain>
    </source>
</reference>
<feature type="transmembrane region" description="Helical" evidence="6">
    <location>
        <begin position="494"/>
        <end position="515"/>
    </location>
</feature>
<dbReference type="Proteomes" id="UP000756132">
    <property type="component" value="Chromosome 2"/>
</dbReference>
<evidence type="ECO:0000313" key="8">
    <source>
        <dbReference type="Proteomes" id="UP000756132"/>
    </source>
</evidence>
<feature type="region of interest" description="Disordered" evidence="5">
    <location>
        <begin position="1"/>
        <end position="28"/>
    </location>
</feature>
<protein>
    <submittedName>
        <fullName evidence="7">MFS efflux pump atnC</fullName>
    </submittedName>
</protein>
<evidence type="ECO:0000256" key="2">
    <source>
        <dbReference type="ARBA" id="ARBA00022692"/>
    </source>
</evidence>
<reference evidence="7" key="1">
    <citation type="submission" date="2021-12" db="EMBL/GenBank/DDBJ databases">
        <authorList>
            <person name="Zaccaron A."/>
            <person name="Stergiopoulos I."/>
        </authorList>
    </citation>
    <scope>NUCLEOTIDE SEQUENCE</scope>
    <source>
        <strain evidence="7">Race5_Kim</strain>
    </source>
</reference>
<dbReference type="EMBL" id="CP090164">
    <property type="protein sequence ID" value="UJO13666.1"/>
    <property type="molecule type" value="Genomic_DNA"/>
</dbReference>
<proteinExistence type="predicted"/>
<sequence length="535" mass="57327">MTLKDEERQPLLSAQPVQSATETLPEDDEKASRWRSIFPKIEVTDSRFRFLPLIGCLTVLLNEGEYYFKQIGYFRAIEALYCIEYFQSHDPAVAHLGKGIPENMCKLDSIQKKVATANGIVMLVRMTSSFIGTMIVGYLADKYGRRLALILHKVGTIIYTLVVCSTYLGYPYVPIWVSFCGGLGGLIGANFDLNLAVLLAAYNDALVSSTQVATYFFITTSMQYVGQVSFPLLAGKAINLDGKGGTSELSLFTSLGMAFAGLVISVLFFPETMKKPEQADIPGGGDTDECTKRKGVSAVIAAKAKSLGEGFQQSVQGVGATNVILLLVAMFLATTAIKAVDWLGLIQYPVIKFGWKYNQSTFAMAFQAVVYIFTYFALLPTYNKLGARYALSPSSTSLLVMLLSVTLLIAGSIFLGLSATPPHFVAATCIYTLGAGMPAVMQAYIANLVQKSSLGRLLAIVSLFQVGGKMAASALGPIIINAGIDSGNDNLKGAVFFFAAIVFACSASALGVVALRAGVTTDRAEDMGVVDDNDA</sequence>
<dbReference type="InterPro" id="IPR036259">
    <property type="entry name" value="MFS_trans_sf"/>
</dbReference>
<keyword evidence="2 6" id="KW-0812">Transmembrane</keyword>
<feature type="transmembrane region" description="Helical" evidence="6">
    <location>
        <begin position="250"/>
        <end position="269"/>
    </location>
</feature>
<evidence type="ECO:0000256" key="5">
    <source>
        <dbReference type="SAM" id="MobiDB-lite"/>
    </source>
</evidence>
<accession>A0A9Q8P5A1</accession>
<dbReference type="GO" id="GO:0022857">
    <property type="term" value="F:transmembrane transporter activity"/>
    <property type="evidence" value="ECO:0007669"/>
    <property type="project" value="TreeGrafter"/>
</dbReference>
<dbReference type="Gene3D" id="1.20.1250.20">
    <property type="entry name" value="MFS general substrate transporter like domains"/>
    <property type="match status" value="2"/>
</dbReference>
<keyword evidence="3 6" id="KW-1133">Transmembrane helix</keyword>
<dbReference type="PANTHER" id="PTHR23507">
    <property type="entry name" value="ZGC:174356"/>
    <property type="match status" value="1"/>
</dbReference>
<feature type="transmembrane region" description="Helical" evidence="6">
    <location>
        <begin position="424"/>
        <end position="445"/>
    </location>
</feature>
<feature type="transmembrane region" description="Helical" evidence="6">
    <location>
        <begin position="147"/>
        <end position="170"/>
    </location>
</feature>
<keyword evidence="8" id="KW-1185">Reference proteome</keyword>
<feature type="transmembrane region" description="Helical" evidence="6">
    <location>
        <begin position="212"/>
        <end position="230"/>
    </location>
</feature>
<evidence type="ECO:0000256" key="3">
    <source>
        <dbReference type="ARBA" id="ARBA00022989"/>
    </source>
</evidence>
<keyword evidence="4 6" id="KW-0472">Membrane</keyword>